<protein>
    <submittedName>
        <fullName evidence="2">Uncharacterized protein</fullName>
    </submittedName>
</protein>
<feature type="chain" id="PRO_5032353452" evidence="1">
    <location>
        <begin position="27"/>
        <end position="243"/>
    </location>
</feature>
<comment type="caution">
    <text evidence="2">The sequence shown here is derived from an EMBL/GenBank/DDBJ whole genome shotgun (WGS) entry which is preliminary data.</text>
</comment>
<gene>
    <name evidence="2" type="ORF">HOP12_03395</name>
</gene>
<dbReference type="Proteomes" id="UP000580839">
    <property type="component" value="Unassembled WGS sequence"/>
</dbReference>
<evidence type="ECO:0000313" key="2">
    <source>
        <dbReference type="EMBL" id="NOT33195.1"/>
    </source>
</evidence>
<dbReference type="AlphaFoldDB" id="A0A849SMV2"/>
<name>A0A849SMV2_UNCEI</name>
<organism evidence="2 3">
    <name type="scientific">Eiseniibacteriota bacterium</name>
    <dbReference type="NCBI Taxonomy" id="2212470"/>
    <lineage>
        <taxon>Bacteria</taxon>
        <taxon>Candidatus Eiseniibacteriota</taxon>
    </lineage>
</organism>
<reference evidence="2 3" key="1">
    <citation type="submission" date="2020-04" db="EMBL/GenBank/DDBJ databases">
        <title>Metagenomic profiling of ammonia- and methane-oxidizing microorganisms in a Dutch drinking water treatment plant.</title>
        <authorList>
            <person name="Poghosyan L."/>
            <person name="Leucker S."/>
        </authorList>
    </citation>
    <scope>NUCLEOTIDE SEQUENCE [LARGE SCALE GENOMIC DNA]</scope>
    <source>
        <strain evidence="2">S-RSF-IL-03</strain>
    </source>
</reference>
<sequence length="243" mass="24994">MRATKRFLIAVAAVVAAALAPHAAQAHGWELGIAGIGQQNVEIRKCSTGALITTVMSLAANPGYCGSNLLVSFNSADGGAQVTLEPDVQYVFTFQSWGKSAFVIGSIGNAIANDDVWGLSNNSSPPVWKPNGCTIGADMQWVGGWPNAACATPPPPPPPLSVNLVIDHTVPQGSKTTYYLVATASGGTGTHNFSWSNATLSSAANVNPSTATRTILNSQSATVTVTVTRGTQTATRSIQLGGL</sequence>
<accession>A0A849SMV2</accession>
<dbReference type="EMBL" id="JABFRW010000033">
    <property type="protein sequence ID" value="NOT33195.1"/>
    <property type="molecule type" value="Genomic_DNA"/>
</dbReference>
<evidence type="ECO:0000313" key="3">
    <source>
        <dbReference type="Proteomes" id="UP000580839"/>
    </source>
</evidence>
<keyword evidence="1" id="KW-0732">Signal</keyword>
<proteinExistence type="predicted"/>
<feature type="signal peptide" evidence="1">
    <location>
        <begin position="1"/>
        <end position="26"/>
    </location>
</feature>
<evidence type="ECO:0000256" key="1">
    <source>
        <dbReference type="SAM" id="SignalP"/>
    </source>
</evidence>